<sequence length="282" mass="31645">MAPRTSLIITTYNWKEALALCLDSVAAQRVLPDEVIVADDGSREDTARVVHAFARDFPVPLRHAWQEDLGFRAARVRNLGIAASTGDYVIFLDGDMVLHREFIADHHALIRPGSYLLGGRLNASQGEAARLLTGGTPRFSLRMPFARGSGELKRKHALRLPLLARWKASRRKGGVAMSCNLGVWRRDLETVNGFDDAYEGWGREDDDLTLRLRHAGVERRLLRYAGLAIHLWHKTRWPDGIPPNQALPNDVLLQRTRDTRAIRCERGLDAHVARAQQLAEAT</sequence>
<dbReference type="SUPFAM" id="SSF53448">
    <property type="entry name" value="Nucleotide-diphospho-sugar transferases"/>
    <property type="match status" value="1"/>
</dbReference>
<feature type="domain" description="Glycosyltransferase 2-like" evidence="2">
    <location>
        <begin position="6"/>
        <end position="124"/>
    </location>
</feature>
<dbReference type="InterPro" id="IPR029044">
    <property type="entry name" value="Nucleotide-diphossugar_trans"/>
</dbReference>
<evidence type="ECO:0000259" key="3">
    <source>
        <dbReference type="Pfam" id="PF02709"/>
    </source>
</evidence>
<dbReference type="EMBL" id="CP060820">
    <property type="protein sequence ID" value="QNP41732.1"/>
    <property type="molecule type" value="Genomic_DNA"/>
</dbReference>
<dbReference type="Pfam" id="PF02709">
    <property type="entry name" value="Glyco_transf_7C"/>
    <property type="match status" value="1"/>
</dbReference>
<feature type="domain" description="Galactosyltransferase C-terminal" evidence="3">
    <location>
        <begin position="178"/>
        <end position="222"/>
    </location>
</feature>
<dbReference type="RefSeq" id="WP_187713168.1">
    <property type="nucleotide sequence ID" value="NZ_CP060820.1"/>
</dbReference>
<dbReference type="PANTHER" id="PTHR43685:SF3">
    <property type="entry name" value="SLR2126 PROTEIN"/>
    <property type="match status" value="1"/>
</dbReference>
<dbReference type="GO" id="GO:0016740">
    <property type="term" value="F:transferase activity"/>
    <property type="evidence" value="ECO:0007669"/>
    <property type="project" value="UniProtKB-KW"/>
</dbReference>
<evidence type="ECO:0000256" key="1">
    <source>
        <dbReference type="ARBA" id="ARBA00022679"/>
    </source>
</evidence>
<accession>A0A7H0G0B6</accession>
<evidence type="ECO:0000313" key="5">
    <source>
        <dbReference type="Proteomes" id="UP000516018"/>
    </source>
</evidence>
<dbReference type="InterPro" id="IPR050834">
    <property type="entry name" value="Glycosyltransf_2"/>
</dbReference>
<organism evidence="4 5">
    <name type="scientific">Agrilutibacter terrestris</name>
    <dbReference type="NCBI Taxonomy" id="2865112"/>
    <lineage>
        <taxon>Bacteria</taxon>
        <taxon>Pseudomonadati</taxon>
        <taxon>Pseudomonadota</taxon>
        <taxon>Gammaproteobacteria</taxon>
        <taxon>Lysobacterales</taxon>
        <taxon>Lysobacteraceae</taxon>
        <taxon>Agrilutibacter</taxon>
    </lineage>
</organism>
<dbReference type="CDD" id="cd06420">
    <property type="entry name" value="GT2_Chondriotin_Pol_N"/>
    <property type="match status" value="1"/>
</dbReference>
<evidence type="ECO:0000313" key="4">
    <source>
        <dbReference type="EMBL" id="QNP41732.1"/>
    </source>
</evidence>
<evidence type="ECO:0000259" key="2">
    <source>
        <dbReference type="Pfam" id="PF00535"/>
    </source>
</evidence>
<dbReference type="Proteomes" id="UP000516018">
    <property type="component" value="Chromosome"/>
</dbReference>
<gene>
    <name evidence="4" type="ORF">H8B22_05860</name>
</gene>
<dbReference type="Gene3D" id="3.90.550.10">
    <property type="entry name" value="Spore Coat Polysaccharide Biosynthesis Protein SpsA, Chain A"/>
    <property type="match status" value="1"/>
</dbReference>
<protein>
    <submittedName>
        <fullName evidence="4">Glycosyltransferase family 2 protein</fullName>
    </submittedName>
</protein>
<keyword evidence="1 4" id="KW-0808">Transferase</keyword>
<name>A0A7H0G0B6_9GAMM</name>
<dbReference type="InterPro" id="IPR001173">
    <property type="entry name" value="Glyco_trans_2-like"/>
</dbReference>
<reference evidence="4 5" key="1">
    <citation type="submission" date="2020-08" db="EMBL/GenBank/DDBJ databases">
        <title>Lysobacter sp. II4 sp. nov., isolated from soil.</title>
        <authorList>
            <person name="Woo C.Y."/>
            <person name="Kim J."/>
        </authorList>
    </citation>
    <scope>NUCLEOTIDE SEQUENCE [LARGE SCALE GENOMIC DNA]</scope>
    <source>
        <strain evidence="4 5">II4</strain>
    </source>
</reference>
<dbReference type="AlphaFoldDB" id="A0A7H0G0B6"/>
<keyword evidence="5" id="KW-1185">Reference proteome</keyword>
<dbReference type="KEGG" id="lsx:H8B22_05860"/>
<dbReference type="InterPro" id="IPR027791">
    <property type="entry name" value="Galactosyl_T_C"/>
</dbReference>
<proteinExistence type="predicted"/>
<dbReference type="PANTHER" id="PTHR43685">
    <property type="entry name" value="GLYCOSYLTRANSFERASE"/>
    <property type="match status" value="1"/>
</dbReference>
<dbReference type="Pfam" id="PF00535">
    <property type="entry name" value="Glycos_transf_2"/>
    <property type="match status" value="1"/>
</dbReference>